<dbReference type="Proteomes" id="UP000430345">
    <property type="component" value="Unassembled WGS sequence"/>
</dbReference>
<dbReference type="OrthoDB" id="1907161at2"/>
<reference evidence="3 4" key="1">
    <citation type="submission" date="2019-10" db="EMBL/GenBank/DDBJ databases">
        <title>The Genome Sequence of Clostridium tarantellae Isolated from Fish Brain.</title>
        <authorList>
            <person name="Bano L."/>
            <person name="Kiel M."/>
            <person name="Sales G."/>
            <person name="Doxey A.C."/>
            <person name="Mansfield M.J."/>
            <person name="Schiavone M."/>
            <person name="Rossetto O."/>
            <person name="Pirazzini M."/>
            <person name="Dobrindt U."/>
            <person name="Montecucco C."/>
        </authorList>
    </citation>
    <scope>NUCLEOTIDE SEQUENCE [LARGE SCALE GENOMIC DNA]</scope>
    <source>
        <strain evidence="3 4">DSM 3997</strain>
    </source>
</reference>
<keyword evidence="2" id="KW-0812">Transmembrane</keyword>
<evidence type="ECO:0000256" key="1">
    <source>
        <dbReference type="SAM" id="Coils"/>
    </source>
</evidence>
<keyword evidence="2" id="KW-1133">Transmembrane helix</keyword>
<dbReference type="RefSeq" id="WP_152892242.1">
    <property type="nucleotide sequence ID" value="NZ_WHJC01000484.1"/>
</dbReference>
<dbReference type="EMBL" id="WHJC01000484">
    <property type="protein sequence ID" value="MPQ45179.1"/>
    <property type="molecule type" value="Genomic_DNA"/>
</dbReference>
<keyword evidence="2" id="KW-0472">Membrane</keyword>
<organism evidence="3 4">
    <name type="scientific">Clostridium tarantellae</name>
    <dbReference type="NCBI Taxonomy" id="39493"/>
    <lineage>
        <taxon>Bacteria</taxon>
        <taxon>Bacillati</taxon>
        <taxon>Bacillota</taxon>
        <taxon>Clostridia</taxon>
        <taxon>Eubacteriales</taxon>
        <taxon>Clostridiaceae</taxon>
        <taxon>Clostridium</taxon>
    </lineage>
</organism>
<evidence type="ECO:0000313" key="4">
    <source>
        <dbReference type="Proteomes" id="UP000430345"/>
    </source>
</evidence>
<protein>
    <submittedName>
        <fullName evidence="3">Cobalt ABC transporter permease</fullName>
    </submittedName>
</protein>
<keyword evidence="1" id="KW-0175">Coiled coil</keyword>
<keyword evidence="4" id="KW-1185">Reference proteome</keyword>
<evidence type="ECO:0000256" key="2">
    <source>
        <dbReference type="SAM" id="Phobius"/>
    </source>
</evidence>
<accession>A0A6I1MYH6</accession>
<dbReference type="AlphaFoldDB" id="A0A6I1MYH6"/>
<comment type="caution">
    <text evidence="3">The sequence shown here is derived from an EMBL/GenBank/DDBJ whole genome shotgun (WGS) entry which is preliminary data.</text>
</comment>
<proteinExistence type="predicted"/>
<sequence length="165" mass="19074">MYNEISDTILTALTVGLVGILVAIIKSVGDITIEYISKKKKEVEQTLQINKHEEEIKTAKEIWHIVEEKYRISENIEDLANKKANDFDKLLLEKIPYLKEYQIKEIRQALAGEINKGKALLHEDNLRKQAEELVNKNSDLERENIELKNKLHNISSIAPVKEQKQ</sequence>
<gene>
    <name evidence="3" type="ORF">GBZ86_15795</name>
</gene>
<evidence type="ECO:0000313" key="3">
    <source>
        <dbReference type="EMBL" id="MPQ45179.1"/>
    </source>
</evidence>
<feature type="transmembrane region" description="Helical" evidence="2">
    <location>
        <begin position="12"/>
        <end position="33"/>
    </location>
</feature>
<feature type="coiled-coil region" evidence="1">
    <location>
        <begin position="123"/>
        <end position="157"/>
    </location>
</feature>
<name>A0A6I1MYH6_9CLOT</name>